<evidence type="ECO:0000313" key="6">
    <source>
        <dbReference type="Proteomes" id="UP001162085"/>
    </source>
</evidence>
<dbReference type="InterPro" id="IPR052240">
    <property type="entry name" value="SAP_domain_ribonucleoprotein"/>
</dbReference>
<keyword evidence="1" id="KW-0597">Phosphoprotein</keyword>
<feature type="compositionally biased region" description="Low complexity" evidence="3">
    <location>
        <begin position="47"/>
        <end position="57"/>
    </location>
</feature>
<evidence type="ECO:0000256" key="3">
    <source>
        <dbReference type="SAM" id="MobiDB-lite"/>
    </source>
</evidence>
<feature type="compositionally biased region" description="Basic and acidic residues" evidence="3">
    <location>
        <begin position="173"/>
        <end position="184"/>
    </location>
</feature>
<comment type="similarity">
    <text evidence="2">Belongs to the SAP domain-containing ribonucleoprotein family.</text>
</comment>
<dbReference type="SUPFAM" id="SSF68906">
    <property type="entry name" value="SAP domain"/>
    <property type="match status" value="1"/>
</dbReference>
<keyword evidence="6" id="KW-1185">Reference proteome</keyword>
<dbReference type="EMBL" id="OX365932">
    <property type="protein sequence ID" value="CAI4061208.1"/>
    <property type="molecule type" value="Genomic_DNA"/>
</dbReference>
<feature type="domain" description="SAP" evidence="4">
    <location>
        <begin position="4"/>
        <end position="38"/>
    </location>
</feature>
<feature type="region of interest" description="Disordered" evidence="3">
    <location>
        <begin position="168"/>
        <end position="212"/>
    </location>
</feature>
<dbReference type="PANTHER" id="PTHR46551">
    <property type="entry name" value="SAP DOMAIN-CONTAINING RIBONUCLEOPROTEIN"/>
    <property type="match status" value="1"/>
</dbReference>
<dbReference type="SMART" id="SM00513">
    <property type="entry name" value="SAP"/>
    <property type="match status" value="1"/>
</dbReference>
<feature type="compositionally biased region" description="Basic and acidic residues" evidence="3">
    <location>
        <begin position="59"/>
        <end position="89"/>
    </location>
</feature>
<organism evidence="5 6">
    <name type="scientific">Saccharomyces uvarum</name>
    <name type="common">Yeast</name>
    <name type="synonym">Saccharomyces bayanus var. uvarum</name>
    <dbReference type="NCBI Taxonomy" id="230603"/>
    <lineage>
        <taxon>Eukaryota</taxon>
        <taxon>Fungi</taxon>
        <taxon>Dikarya</taxon>
        <taxon>Ascomycota</taxon>
        <taxon>Saccharomycotina</taxon>
        <taxon>Saccharomycetes</taxon>
        <taxon>Saccharomycetales</taxon>
        <taxon>Saccharomycetaceae</taxon>
        <taxon>Saccharomyces</taxon>
    </lineage>
</organism>
<dbReference type="Pfam" id="PF02037">
    <property type="entry name" value="SAP"/>
    <property type="match status" value="1"/>
</dbReference>
<reference evidence="5" key="1">
    <citation type="submission" date="2022-10" db="EMBL/GenBank/DDBJ databases">
        <authorList>
            <person name="Byrne P K."/>
        </authorList>
    </citation>
    <scope>NUCLEOTIDE SEQUENCE</scope>
    <source>
        <strain evidence="5">ZP964</strain>
    </source>
</reference>
<dbReference type="InterPro" id="IPR003034">
    <property type="entry name" value="SAP_dom"/>
</dbReference>
<dbReference type="Gene3D" id="1.10.720.30">
    <property type="entry name" value="SAP domain"/>
    <property type="match status" value="1"/>
</dbReference>
<dbReference type="InterPro" id="IPR040746">
    <property type="entry name" value="THO1_MOS11_C"/>
</dbReference>
<evidence type="ECO:0000256" key="2">
    <source>
        <dbReference type="ARBA" id="ARBA00046328"/>
    </source>
</evidence>
<gene>
    <name evidence="5" type="primary">SUVZ05G1410</name>
    <name evidence="5" type="ORF">SUVZ_05G1410</name>
</gene>
<dbReference type="Proteomes" id="UP001162085">
    <property type="component" value="Chromosome 5"/>
</dbReference>
<accession>A0ABN8WRW4</accession>
<dbReference type="Pfam" id="PF18592">
    <property type="entry name" value="Tho1_MOS11_C"/>
    <property type="match status" value="1"/>
</dbReference>
<feature type="region of interest" description="Disordered" evidence="3">
    <location>
        <begin position="22"/>
        <end position="114"/>
    </location>
</feature>
<evidence type="ECO:0000259" key="4">
    <source>
        <dbReference type="SMART" id="SM00513"/>
    </source>
</evidence>
<dbReference type="InterPro" id="IPR036361">
    <property type="entry name" value="SAP_dom_sf"/>
</dbReference>
<sequence length="212" mass="23439">MADYSSLTVVQLKDLLTKRNLSVGGLKNELVQRLTKDDEESKGDNGEPTQEQEQQPESVAKKEPAPKDATEIEAPAETKDVSALDETKEAQTTSDEVAPTAQIPTEPAAAPVLSPEEIKANALALLNKKMHRANKFGQDQSDIDSIKRQINRVEKFGVDLNSKLAEELGLVTRKNDPESSDNSKSRNRSKGSNNRSRVTKSRRGNNRSNFRR</sequence>
<protein>
    <recommendedName>
        <fullName evidence="4">SAP domain-containing protein</fullName>
    </recommendedName>
</protein>
<evidence type="ECO:0000313" key="5">
    <source>
        <dbReference type="EMBL" id="CAI4061208.1"/>
    </source>
</evidence>
<name>A0ABN8WRW4_SACUV</name>
<feature type="compositionally biased region" description="Basic residues" evidence="3">
    <location>
        <begin position="197"/>
        <end position="212"/>
    </location>
</feature>
<evidence type="ECO:0000256" key="1">
    <source>
        <dbReference type="ARBA" id="ARBA00022553"/>
    </source>
</evidence>
<dbReference type="PANTHER" id="PTHR46551:SF1">
    <property type="entry name" value="SAP DOMAIN-CONTAINING RIBONUCLEOPROTEIN"/>
    <property type="match status" value="1"/>
</dbReference>
<proteinExistence type="inferred from homology"/>